<keyword evidence="3" id="KW-1185">Reference proteome</keyword>
<comment type="caution">
    <text evidence="2">The sequence shown here is derived from an EMBL/GenBank/DDBJ whole genome shotgun (WGS) entry which is preliminary data.</text>
</comment>
<dbReference type="PANTHER" id="PTHR36151:SF3">
    <property type="entry name" value="ER-BOUND OXYGENASE MPAB_MPAB'_RUBBER OXYGENASE CATALYTIC DOMAIN-CONTAINING PROTEIN"/>
    <property type="match status" value="1"/>
</dbReference>
<dbReference type="EC" id="1.-.-.-" evidence="2"/>
<feature type="domain" description="ER-bound oxygenase mpaB/mpaB'/Rubber oxygenase catalytic" evidence="1">
    <location>
        <begin position="45"/>
        <end position="265"/>
    </location>
</feature>
<accession>A0ABT9BLT5</accession>
<gene>
    <name evidence="2" type="ORF">Q5716_04115</name>
</gene>
<dbReference type="PANTHER" id="PTHR36151">
    <property type="entry name" value="BLR2777 PROTEIN"/>
    <property type="match status" value="1"/>
</dbReference>
<keyword evidence="2" id="KW-0560">Oxidoreductase</keyword>
<sequence length="293" mass="32273">MPKRPALREELLLALNGTPDGTAPWLLAIADGDDAGYFAPDGPAWTVHSGMGTLVAGIRALLMQALHPGAMAGVHDWSRYQEDPLGRLIGTVRWVVVTTYGSTEHARRETARVSRFHERVRGEYTTNDGERRSYSADDADLVEWVHLAFTDAFLGCHLEWGGPIPGGADGYVADWATAGELMGVADPPRSEAELRRRLAAFLPHLRRDDRVDSVVRFLRRPGLSPRIDRVYGLLFASAVASLPPEFRRLLGLRRSVLPVKLLTRAALVVAERALSGGPRAQDYARERIARVRG</sequence>
<dbReference type="Pfam" id="PF09995">
    <property type="entry name" value="MPAB_Lcp_cat"/>
    <property type="match status" value="1"/>
</dbReference>
<reference evidence="2 3" key="1">
    <citation type="submission" date="2023-07" db="EMBL/GenBank/DDBJ databases">
        <title>Protaetiibacter sp. nov WY-16 isolated from soil.</title>
        <authorList>
            <person name="Liu B."/>
            <person name="Wan Y."/>
        </authorList>
    </citation>
    <scope>NUCLEOTIDE SEQUENCE [LARGE SCALE GENOMIC DNA]</scope>
    <source>
        <strain evidence="2 3">WY-16</strain>
    </source>
</reference>
<organism evidence="2 3">
    <name type="scientific">Antiquaquibacter soli</name>
    <dbReference type="NCBI Taxonomy" id="3064523"/>
    <lineage>
        <taxon>Bacteria</taxon>
        <taxon>Bacillati</taxon>
        <taxon>Actinomycetota</taxon>
        <taxon>Actinomycetes</taxon>
        <taxon>Micrococcales</taxon>
        <taxon>Microbacteriaceae</taxon>
        <taxon>Antiquaquibacter</taxon>
    </lineage>
</organism>
<dbReference type="GO" id="GO:0016491">
    <property type="term" value="F:oxidoreductase activity"/>
    <property type="evidence" value="ECO:0007669"/>
    <property type="project" value="UniProtKB-KW"/>
</dbReference>
<dbReference type="Proteomes" id="UP001241072">
    <property type="component" value="Unassembled WGS sequence"/>
</dbReference>
<evidence type="ECO:0000313" key="3">
    <source>
        <dbReference type="Proteomes" id="UP001241072"/>
    </source>
</evidence>
<proteinExistence type="predicted"/>
<dbReference type="InterPro" id="IPR018713">
    <property type="entry name" value="MPAB/Lcp_cat_dom"/>
</dbReference>
<evidence type="ECO:0000313" key="2">
    <source>
        <dbReference type="EMBL" id="MDO7881408.1"/>
    </source>
</evidence>
<dbReference type="EMBL" id="JAUQUB010000001">
    <property type="protein sequence ID" value="MDO7881408.1"/>
    <property type="molecule type" value="Genomic_DNA"/>
</dbReference>
<name>A0ABT9BLT5_9MICO</name>
<evidence type="ECO:0000259" key="1">
    <source>
        <dbReference type="Pfam" id="PF09995"/>
    </source>
</evidence>
<dbReference type="RefSeq" id="WP_305001818.1">
    <property type="nucleotide sequence ID" value="NZ_JAUQUB010000001.1"/>
</dbReference>
<protein>
    <submittedName>
        <fullName evidence="2">Oxygenase MpaB family protein</fullName>
        <ecNumber evidence="2">1.-.-.-</ecNumber>
    </submittedName>
</protein>